<evidence type="ECO:0000313" key="16">
    <source>
        <dbReference type="Proteomes" id="UP001182556"/>
    </source>
</evidence>
<reference evidence="15" key="1">
    <citation type="submission" date="2023-02" db="EMBL/GenBank/DDBJ databases">
        <title>Identification and recombinant expression of a fungal hydrolase from Papiliotrema laurentii that hydrolyzes apple cutin and clears colloidal polyester polyurethane.</title>
        <authorList>
            <consortium name="DOE Joint Genome Institute"/>
            <person name="Roman V.A."/>
            <person name="Bojanowski C."/>
            <person name="Crable B.R."/>
            <person name="Wagner D.N."/>
            <person name="Hung C.S."/>
            <person name="Nadeau L.J."/>
            <person name="Schratz L."/>
            <person name="Haridas S."/>
            <person name="Pangilinan J."/>
            <person name="Lipzen A."/>
            <person name="Na H."/>
            <person name="Yan M."/>
            <person name="Ng V."/>
            <person name="Grigoriev I.V."/>
            <person name="Spatafora J.W."/>
            <person name="Barlow D."/>
            <person name="Biffinger J."/>
            <person name="Kelley-Loughnane N."/>
            <person name="Varaljay V.A."/>
            <person name="Crookes-Goodson W.J."/>
        </authorList>
    </citation>
    <scope>NUCLEOTIDE SEQUENCE</scope>
    <source>
        <strain evidence="15">5307AH</strain>
    </source>
</reference>
<dbReference type="InterPro" id="IPR008984">
    <property type="entry name" value="SMAD_FHA_dom_sf"/>
</dbReference>
<dbReference type="PROSITE" id="PS50003">
    <property type="entry name" value="PH_DOMAIN"/>
    <property type="match status" value="1"/>
</dbReference>
<dbReference type="Gene3D" id="2.60.200.20">
    <property type="match status" value="1"/>
</dbReference>
<dbReference type="SMART" id="SM00233">
    <property type="entry name" value="PH"/>
    <property type="match status" value="1"/>
</dbReference>
<dbReference type="CDD" id="cd22705">
    <property type="entry name" value="FHA_KIF1"/>
    <property type="match status" value="1"/>
</dbReference>
<comment type="subcellular location">
    <subcellularLocation>
        <location evidence="1">Cytoplasm</location>
        <location evidence="1">Cytoskeleton</location>
    </subcellularLocation>
</comment>
<dbReference type="GO" id="GO:0008574">
    <property type="term" value="F:plus-end-directed microtubule motor activity"/>
    <property type="evidence" value="ECO:0007669"/>
    <property type="project" value="UniProtKB-ARBA"/>
</dbReference>
<keyword evidence="9" id="KW-0206">Cytoskeleton</keyword>
<accession>A0AAD9CW95</accession>
<dbReference type="Pfam" id="PF16183">
    <property type="entry name" value="Kinesin_assoc"/>
    <property type="match status" value="1"/>
</dbReference>
<dbReference type="FunFam" id="3.40.850.10:FF:000047">
    <property type="entry name" value="Kinesin family protein"/>
    <property type="match status" value="1"/>
</dbReference>
<feature type="domain" description="PH" evidence="13">
    <location>
        <begin position="1458"/>
        <end position="1556"/>
    </location>
</feature>
<dbReference type="SUPFAM" id="SSF50729">
    <property type="entry name" value="PH domain-like"/>
    <property type="match status" value="1"/>
</dbReference>
<dbReference type="PROSITE" id="PS50067">
    <property type="entry name" value="KINESIN_MOTOR_2"/>
    <property type="match status" value="1"/>
</dbReference>
<dbReference type="Pfam" id="PF00225">
    <property type="entry name" value="Kinesin"/>
    <property type="match status" value="1"/>
</dbReference>
<evidence type="ECO:0008006" key="17">
    <source>
        <dbReference type="Google" id="ProtNLM"/>
    </source>
</evidence>
<dbReference type="InterPro" id="IPR049780">
    <property type="entry name" value="PH_KIFIA_KIFIB"/>
</dbReference>
<dbReference type="InterPro" id="IPR011993">
    <property type="entry name" value="PH-like_dom_sf"/>
</dbReference>
<dbReference type="InterPro" id="IPR000253">
    <property type="entry name" value="FHA_dom"/>
</dbReference>
<evidence type="ECO:0000256" key="2">
    <source>
        <dbReference type="ARBA" id="ARBA00022448"/>
    </source>
</evidence>
<dbReference type="Pfam" id="PF12473">
    <property type="entry name" value="DUF3694"/>
    <property type="match status" value="1"/>
</dbReference>
<evidence type="ECO:0000256" key="8">
    <source>
        <dbReference type="ARBA" id="ARBA00023175"/>
    </source>
</evidence>
<evidence type="ECO:0000256" key="12">
    <source>
        <dbReference type="SAM" id="MobiDB-lite"/>
    </source>
</evidence>
<keyword evidence="7 11" id="KW-0175">Coiled coil</keyword>
<evidence type="ECO:0000259" key="14">
    <source>
        <dbReference type="PROSITE" id="PS50067"/>
    </source>
</evidence>
<dbReference type="SMART" id="SM00129">
    <property type="entry name" value="KISc"/>
    <property type="match status" value="1"/>
</dbReference>
<keyword evidence="3" id="KW-0963">Cytoplasm</keyword>
<keyword evidence="6 10" id="KW-0067">ATP-binding</keyword>
<gene>
    <name evidence="15" type="ORF">DB88DRAFT_493892</name>
</gene>
<dbReference type="EMBL" id="JAODAN010000007">
    <property type="protein sequence ID" value="KAK1923134.1"/>
    <property type="molecule type" value="Genomic_DNA"/>
</dbReference>
<dbReference type="Gene3D" id="6.10.250.2520">
    <property type="match status" value="1"/>
</dbReference>
<dbReference type="Pfam" id="PF00498">
    <property type="entry name" value="FHA"/>
    <property type="match status" value="1"/>
</dbReference>
<evidence type="ECO:0000256" key="3">
    <source>
        <dbReference type="ARBA" id="ARBA00022490"/>
    </source>
</evidence>
<organism evidence="15 16">
    <name type="scientific">Papiliotrema laurentii</name>
    <name type="common">Cryptococcus laurentii</name>
    <dbReference type="NCBI Taxonomy" id="5418"/>
    <lineage>
        <taxon>Eukaryota</taxon>
        <taxon>Fungi</taxon>
        <taxon>Dikarya</taxon>
        <taxon>Basidiomycota</taxon>
        <taxon>Agaricomycotina</taxon>
        <taxon>Tremellomycetes</taxon>
        <taxon>Tremellales</taxon>
        <taxon>Rhynchogastremaceae</taxon>
        <taxon>Papiliotrema</taxon>
    </lineage>
</organism>
<comment type="similarity">
    <text evidence="10">Belongs to the TRAFAC class myosin-kinesin ATPase superfamily. Kinesin family.</text>
</comment>
<name>A0AAD9CW95_PAPLA</name>
<comment type="caution">
    <text evidence="15">The sequence shown here is derived from an EMBL/GenBank/DDBJ whole genome shotgun (WGS) entry which is preliminary data.</text>
</comment>
<dbReference type="Gene3D" id="3.40.850.10">
    <property type="entry name" value="Kinesin motor domain"/>
    <property type="match status" value="1"/>
</dbReference>
<proteinExistence type="inferred from homology"/>
<evidence type="ECO:0000256" key="5">
    <source>
        <dbReference type="ARBA" id="ARBA00022741"/>
    </source>
</evidence>
<feature type="region of interest" description="Disordered" evidence="12">
    <location>
        <begin position="597"/>
        <end position="618"/>
    </location>
</feature>
<keyword evidence="2" id="KW-0813">Transport</keyword>
<evidence type="ECO:0000256" key="6">
    <source>
        <dbReference type="ARBA" id="ARBA00022840"/>
    </source>
</evidence>
<dbReference type="Proteomes" id="UP001182556">
    <property type="component" value="Unassembled WGS sequence"/>
</dbReference>
<dbReference type="InterPro" id="IPR027417">
    <property type="entry name" value="P-loop_NTPase"/>
</dbReference>
<dbReference type="InterPro" id="IPR001752">
    <property type="entry name" value="Kinesin_motor_dom"/>
</dbReference>
<dbReference type="GO" id="GO:0005874">
    <property type="term" value="C:microtubule"/>
    <property type="evidence" value="ECO:0007669"/>
    <property type="project" value="UniProtKB-KW"/>
</dbReference>
<keyword evidence="16" id="KW-1185">Reference proteome</keyword>
<dbReference type="CDD" id="cd01365">
    <property type="entry name" value="KISc_KIF1A_KIF1B"/>
    <property type="match status" value="1"/>
</dbReference>
<evidence type="ECO:0000256" key="1">
    <source>
        <dbReference type="ARBA" id="ARBA00004245"/>
    </source>
</evidence>
<evidence type="ECO:0000259" key="13">
    <source>
        <dbReference type="PROSITE" id="PS50003"/>
    </source>
</evidence>
<protein>
    <recommendedName>
        <fullName evidence="17">Kinesin</fullName>
    </recommendedName>
</protein>
<dbReference type="InterPro" id="IPR036961">
    <property type="entry name" value="Kinesin_motor_dom_sf"/>
</dbReference>
<evidence type="ECO:0000256" key="9">
    <source>
        <dbReference type="ARBA" id="ARBA00023212"/>
    </source>
</evidence>
<dbReference type="InterPro" id="IPR019821">
    <property type="entry name" value="Kinesin_motor_CS"/>
</dbReference>
<dbReference type="PRINTS" id="PR00380">
    <property type="entry name" value="KINESINHEAVY"/>
</dbReference>
<dbReference type="InterPro" id="IPR032405">
    <property type="entry name" value="Kinesin_assoc"/>
</dbReference>
<sequence length="1557" mass="172675">MSAGNIKVVVRCRPLNSRELGRGAKGLIRMEGNQTILDPPESNGQVSTRATEKKPMTFSFDKSYWSAGPRDDPRYASQQTLYNDLGVELLDHSFEGFNTCIFAYGQTGSGKSYSMMGYGADKGIIPLTTSELFRRVEERSAQDPKLSYIVEVSYIEIYNEKVRDLLNPKNKGNLRVREHPSLGPYVEDLSRLVVENDQQMMTLMDEGNKARTVASTNMNETSSRSHAVFTVILTQKRHDAETNMTGEKVSKISLVDLAGSERQASTGATGTRLKEGANINKSLTTLGKVIAALAQASDSVKGRKKKDDFVPYRDSVLTWLLKESLGGNSKTAMIAAISPADYEETLSTLRYADAAKRIKTHAVVNEDPNAKLIRELKEELEMLRSRVSSGGGIDESSYDPSVPLEKQIVTYKTKDGEIRKVSKLELQDQLQASEKLMESLNLTWEQKMAKTQAIHVEREKALEELGILVDKHMVGVHAPQKHPSLVNLNEDPLMSECLVYQLKPGTTTAGGVDDSKAHIKLSGENILPEHCVFTNEDGIVTVEAMPDARTFVNGKRVPPKTPIKLLNGFRVILGDFHVFRFNDPAAVRAHREKLRGSASMSEVPSHEGSPGFRPDSPGKVDEMMDWSAARREVADIAKLGDQDLDKLFDDIIKVRTQRKRPESRMDLAAELESRLISTTQTEESAENPWAGQIGTTMTSNSFGTPAVLEMDKDQATPAGVDENSEGDTALPLAQMFDQRAADAALEQQHLTKQLRTLAQELKKTRSQVAAARALETSAVEPANWSAKQLRLVQKGVSRWKLLRTYKMAEQILLRAVDLREANVIAKTMKRQVEYNFLVVDGHTANPASSLDDLTGVVEFEDVSSGPTITAGPVVVVKVVDREAQAVYTWDLDRFSTQLNKMRHVLALQERPNYSLHFRAEGTFTDSPAPSWSFIGAARVPLRLMNYHLSHTVTIPIQCRHTMEAIGSCRVTLNPLHAPASGATTPGTVSLPMTNQLVPGTKLSFSIVIDTVKGLSAGDFASVHTQTRLSSLVGSDIAADDIFASLPVDLDKSSVAHLSLRRNVSVIVTPDLISHLETGHGTIEFFAKVRPEYLDRLERFDRNREVLSAGSGSSTPSRADKGDSRPMMRRCETDFIASEHHDILASVCIKELASDGAYEPAEVFDNIVHLHQGVQRQIHLILSHSSGKALPWVKVTHFSSGDIRVKTNTGIIGASRPDVELRGVQQEVTFDTDGTSRLDIYGVWDTASHHCIHLDRKTASESKVLVKLTWLVEVSSLDEPAVFHLDLPIRILNRDTRRSSLMALFTAPKIFKAYTAVFSVDLGPPLASTAGDLWRLDTGKKHVIGEEILGDWKPRSVSLLQDWERLRRTDRTLAEVQLTKVVLNLVGDGSQEVMSEERRAEVIKLCVASWMKALEHRVKVDLGKRSEEEESLLKKLRTVVPDLEPKLVPTVRLVNRVDKIIKQGPMMFLRDPQANEWEKRYFVLRRPFLHVHPTASEREVQVINLTKATVVPSPDVELLLGKRFAFTVFTSTNSYVLQAGSAKEMGEWIGVIATTSEG</sequence>
<evidence type="ECO:0000256" key="4">
    <source>
        <dbReference type="ARBA" id="ARBA00022701"/>
    </source>
</evidence>
<dbReference type="GO" id="GO:0005546">
    <property type="term" value="F:phosphatidylinositol-4,5-bisphosphate binding"/>
    <property type="evidence" value="ECO:0007669"/>
    <property type="project" value="UniProtKB-ARBA"/>
</dbReference>
<feature type="binding site" evidence="10">
    <location>
        <begin position="105"/>
        <end position="112"/>
    </location>
    <ligand>
        <name>ATP</name>
        <dbReference type="ChEBI" id="CHEBI:30616"/>
    </ligand>
</feature>
<dbReference type="PANTHER" id="PTHR47117">
    <property type="entry name" value="STAR-RELATED LIPID TRANSFER PROTEIN 9"/>
    <property type="match status" value="1"/>
</dbReference>
<dbReference type="GO" id="GO:0005524">
    <property type="term" value="F:ATP binding"/>
    <property type="evidence" value="ECO:0007669"/>
    <property type="project" value="UniProtKB-UniRule"/>
</dbReference>
<dbReference type="Pfam" id="PF00169">
    <property type="entry name" value="PH"/>
    <property type="match status" value="1"/>
</dbReference>
<keyword evidence="4" id="KW-0493">Microtubule</keyword>
<dbReference type="PROSITE" id="PS00411">
    <property type="entry name" value="KINESIN_MOTOR_1"/>
    <property type="match status" value="1"/>
</dbReference>
<evidence type="ECO:0000256" key="11">
    <source>
        <dbReference type="SAM" id="Coils"/>
    </source>
</evidence>
<dbReference type="GO" id="GO:0008017">
    <property type="term" value="F:microtubule binding"/>
    <property type="evidence" value="ECO:0007669"/>
    <property type="project" value="InterPro"/>
</dbReference>
<dbReference type="GO" id="GO:0047496">
    <property type="term" value="P:vesicle transport along microtubule"/>
    <property type="evidence" value="ECO:0007669"/>
    <property type="project" value="UniProtKB-ARBA"/>
</dbReference>
<evidence type="ECO:0000256" key="7">
    <source>
        <dbReference type="ARBA" id="ARBA00023054"/>
    </source>
</evidence>
<dbReference type="Gene3D" id="2.30.29.30">
    <property type="entry name" value="Pleckstrin-homology domain (PH domain)/Phosphotyrosine-binding domain (PTB)"/>
    <property type="match status" value="1"/>
</dbReference>
<keyword evidence="5 10" id="KW-0547">Nucleotide-binding</keyword>
<evidence type="ECO:0000313" key="15">
    <source>
        <dbReference type="EMBL" id="KAK1923134.1"/>
    </source>
</evidence>
<dbReference type="SMART" id="SM00240">
    <property type="entry name" value="FHA"/>
    <property type="match status" value="1"/>
</dbReference>
<dbReference type="InterPro" id="IPR022164">
    <property type="entry name" value="Kinesin-like"/>
</dbReference>
<keyword evidence="8 10" id="KW-0505">Motor protein</keyword>
<evidence type="ECO:0000256" key="10">
    <source>
        <dbReference type="PROSITE-ProRule" id="PRU00283"/>
    </source>
</evidence>
<dbReference type="InterPro" id="IPR001849">
    <property type="entry name" value="PH_domain"/>
</dbReference>
<feature type="region of interest" description="Disordered" evidence="12">
    <location>
        <begin position="1106"/>
        <end position="1125"/>
    </location>
</feature>
<dbReference type="SUPFAM" id="SSF52540">
    <property type="entry name" value="P-loop containing nucleoside triphosphate hydrolases"/>
    <property type="match status" value="1"/>
</dbReference>
<dbReference type="SUPFAM" id="SSF49879">
    <property type="entry name" value="SMAD/FHA domain"/>
    <property type="match status" value="1"/>
</dbReference>
<dbReference type="CDD" id="cd01233">
    <property type="entry name" value="PH_KIFIA_KIFIB"/>
    <property type="match status" value="1"/>
</dbReference>
<feature type="domain" description="Kinesin motor" evidence="14">
    <location>
        <begin position="5"/>
        <end position="358"/>
    </location>
</feature>
<feature type="coiled-coil region" evidence="11">
    <location>
        <begin position="747"/>
        <end position="774"/>
    </location>
</feature>